<gene>
    <name evidence="2" type="ORF">DHEL01_v205744</name>
</gene>
<dbReference type="AlphaFoldDB" id="A0A2P5I011"/>
<dbReference type="Gene3D" id="3.90.226.10">
    <property type="entry name" value="2-enoyl-CoA Hydratase, Chain A, domain 1"/>
    <property type="match status" value="2"/>
</dbReference>
<dbReference type="Proteomes" id="UP000094444">
    <property type="component" value="Unassembled WGS sequence"/>
</dbReference>
<dbReference type="InterPro" id="IPR034733">
    <property type="entry name" value="AcCoA_carboxyl_beta"/>
</dbReference>
<dbReference type="InterPro" id="IPR051047">
    <property type="entry name" value="AccD/PCCB"/>
</dbReference>
<dbReference type="PANTHER" id="PTHR43842">
    <property type="entry name" value="PROPIONYL-COA CARBOXYLASE BETA CHAIN"/>
    <property type="match status" value="1"/>
</dbReference>
<dbReference type="InterPro" id="IPR029045">
    <property type="entry name" value="ClpP/crotonase-like_dom_sf"/>
</dbReference>
<name>A0A2P5I011_DIAHE</name>
<dbReference type="Pfam" id="PF01039">
    <property type="entry name" value="Carboxyl_trans"/>
    <property type="match status" value="1"/>
</dbReference>
<dbReference type="OrthoDB" id="439921at2759"/>
<protein>
    <recommendedName>
        <fullName evidence="1">Acetyl-coenzyme A carboxylase carboxyl transferase subunit beta domain-containing protein</fullName>
    </recommendedName>
</protein>
<dbReference type="InParanoid" id="A0A2P5I011"/>
<accession>A0A2P5I011</accession>
<dbReference type="PANTHER" id="PTHR43842:SF2">
    <property type="entry name" value="PROPIONYL-COA CARBOXYLASE BETA CHAIN, MITOCHONDRIAL"/>
    <property type="match status" value="1"/>
</dbReference>
<dbReference type="GO" id="GO:0004658">
    <property type="term" value="F:propionyl-CoA carboxylase activity"/>
    <property type="evidence" value="ECO:0007669"/>
    <property type="project" value="TreeGrafter"/>
</dbReference>
<evidence type="ECO:0000313" key="2">
    <source>
        <dbReference type="EMBL" id="POS75855.1"/>
    </source>
</evidence>
<comment type="caution">
    <text evidence="2">The sequence shown here is derived from an EMBL/GenBank/DDBJ whole genome shotgun (WGS) entry which is preliminary data.</text>
</comment>
<dbReference type="EMBL" id="MAVT02000435">
    <property type="protein sequence ID" value="POS75855.1"/>
    <property type="molecule type" value="Genomic_DNA"/>
</dbReference>
<proteinExistence type="predicted"/>
<organism evidence="2 3">
    <name type="scientific">Diaporthe helianthi</name>
    <dbReference type="NCBI Taxonomy" id="158607"/>
    <lineage>
        <taxon>Eukaryota</taxon>
        <taxon>Fungi</taxon>
        <taxon>Dikarya</taxon>
        <taxon>Ascomycota</taxon>
        <taxon>Pezizomycotina</taxon>
        <taxon>Sordariomycetes</taxon>
        <taxon>Sordariomycetidae</taxon>
        <taxon>Diaporthales</taxon>
        <taxon>Diaporthaceae</taxon>
        <taxon>Diaporthe</taxon>
    </lineage>
</organism>
<feature type="domain" description="Acetyl-coenzyme A carboxylase carboxyl transferase subunit beta" evidence="1">
    <location>
        <begin position="192"/>
        <end position="320"/>
    </location>
</feature>
<evidence type="ECO:0000313" key="3">
    <source>
        <dbReference type="Proteomes" id="UP000094444"/>
    </source>
</evidence>
<dbReference type="STRING" id="158607.A0A2P5I011"/>
<reference evidence="2" key="1">
    <citation type="submission" date="2017-09" db="EMBL/GenBank/DDBJ databases">
        <title>Polyketide synthases of a Diaporthe helianthi virulent isolate.</title>
        <authorList>
            <person name="Baroncelli R."/>
        </authorList>
    </citation>
    <scope>NUCLEOTIDE SEQUENCE [LARGE SCALE GENOMIC DNA]</scope>
    <source>
        <strain evidence="2">7/96</strain>
    </source>
</reference>
<sequence>MVWKPSSLADERILTASSPLHERVVGVTCARNKQASFGCASASTPSSTREASYEVGSVARTIEWRTTTAGKHGKTKDEVQGFTPSNNVQGFGTVGGHRILFTADDFSLRTGHADGGGGRSHGVAEQLSLGTPNVGAVLGPAIGLGAMRVTAYHFSVMASDMGSLFNAGPHVVERATSEDFEGLTADQKVHLVLSGATDALGAQNMTRHLNLCDVFNLPLIQFVDCPGYTIGTAAERRATVKDGVELGMAYYSTIMPIFNVLIRKCYGVAGGLMADCRDPHNRVAWPSLESGSLPLEGGIKASHSRELNEEGDKRAEVYDKLMDEYTRL</sequence>
<evidence type="ECO:0000259" key="1">
    <source>
        <dbReference type="Pfam" id="PF01039"/>
    </source>
</evidence>
<keyword evidence="3" id="KW-1185">Reference proteome</keyword>
<dbReference type="SUPFAM" id="SSF52096">
    <property type="entry name" value="ClpP/crotonase"/>
    <property type="match status" value="2"/>
</dbReference>